<organism evidence="1">
    <name type="scientific">gut metagenome</name>
    <dbReference type="NCBI Taxonomy" id="749906"/>
    <lineage>
        <taxon>unclassified sequences</taxon>
        <taxon>metagenomes</taxon>
        <taxon>organismal metagenomes</taxon>
    </lineage>
</organism>
<evidence type="ECO:0008006" key="2">
    <source>
        <dbReference type="Google" id="ProtNLM"/>
    </source>
</evidence>
<protein>
    <recommendedName>
        <fullName evidence="2">Lipoprotein</fullName>
    </recommendedName>
</protein>
<dbReference type="InterPro" id="IPR025634">
    <property type="entry name" value="DUF4292"/>
</dbReference>
<comment type="caution">
    <text evidence="1">The sequence shown here is derived from an EMBL/GenBank/DDBJ whole genome shotgun (WGS) entry which is preliminary data.</text>
</comment>
<name>J9GPR1_9ZZZZ</name>
<evidence type="ECO:0000313" key="1">
    <source>
        <dbReference type="EMBL" id="EJX09729.1"/>
    </source>
</evidence>
<dbReference type="EMBL" id="AMCI01000330">
    <property type="protein sequence ID" value="EJX09729.1"/>
    <property type="molecule type" value="Genomic_DNA"/>
</dbReference>
<gene>
    <name evidence="1" type="ORF">EVA_02176</name>
</gene>
<dbReference type="AlphaFoldDB" id="J9GPR1"/>
<reference evidence="1" key="1">
    <citation type="journal article" date="2012" name="PLoS ONE">
        <title>Gene sets for utilization of primary and secondary nutrition supplies in the distal gut of endangered iberian lynx.</title>
        <authorList>
            <person name="Alcaide M."/>
            <person name="Messina E."/>
            <person name="Richter M."/>
            <person name="Bargiela R."/>
            <person name="Peplies J."/>
            <person name="Huws S.A."/>
            <person name="Newbold C.J."/>
            <person name="Golyshin P.N."/>
            <person name="Simon M.A."/>
            <person name="Lopez G."/>
            <person name="Yakimov M.M."/>
            <person name="Ferrer M."/>
        </authorList>
    </citation>
    <scope>NUCLEOTIDE SEQUENCE</scope>
</reference>
<dbReference type="PROSITE" id="PS51257">
    <property type="entry name" value="PROKAR_LIPOPROTEIN"/>
    <property type="match status" value="1"/>
</dbReference>
<accession>J9GPR1</accession>
<sequence length="192" mass="21231">MKQIVYILLVAVLLVGCKSSRRLNHSGGKVSAEAVASACLSSKLQLTLPNKKGGSLSVGGTMKMKANERVQISLLMPILHTEVARIEMTPEEVLVVDRMNRRYVRASRRELKGLLPQHAEYARVEKLLFKASLPGGKSLLTGKDVGFPSLEKAQVRLYDFSSQSFSLHPTELSSRYRQVSLEELIKLLAALL</sequence>
<proteinExistence type="predicted"/>
<dbReference type="Pfam" id="PF14125">
    <property type="entry name" value="DUF4292"/>
    <property type="match status" value="1"/>
</dbReference>